<dbReference type="Proteomes" id="UP000624279">
    <property type="component" value="Unassembled WGS sequence"/>
</dbReference>
<proteinExistence type="predicted"/>
<sequence>MLPSPTYIVISIIFGVIGLYCFQYGRKKPHPHLKWGGLALMFYPYLIGNDTRLLVIVGLALCALLFYWRER</sequence>
<dbReference type="EMBL" id="JACOGA010000006">
    <property type="protein sequence ID" value="MBC3873619.1"/>
    <property type="molecule type" value="Genomic_DNA"/>
</dbReference>
<keyword evidence="1" id="KW-0812">Transmembrane</keyword>
<evidence type="ECO:0008006" key="4">
    <source>
        <dbReference type="Google" id="ProtNLM"/>
    </source>
</evidence>
<keyword evidence="3" id="KW-1185">Reference proteome</keyword>
<name>A0ABR6YAG4_9BURK</name>
<evidence type="ECO:0000313" key="3">
    <source>
        <dbReference type="Proteomes" id="UP000624279"/>
    </source>
</evidence>
<accession>A0ABR6YAG4</accession>
<feature type="transmembrane region" description="Helical" evidence="1">
    <location>
        <begin position="53"/>
        <end position="68"/>
    </location>
</feature>
<evidence type="ECO:0000256" key="1">
    <source>
        <dbReference type="SAM" id="Phobius"/>
    </source>
</evidence>
<keyword evidence="1" id="KW-1133">Transmembrane helix</keyword>
<protein>
    <recommendedName>
        <fullName evidence="4">Amino acid transport protein</fullName>
    </recommendedName>
</protein>
<reference evidence="2 3" key="1">
    <citation type="submission" date="2020-08" db="EMBL/GenBank/DDBJ databases">
        <title>Novel species isolated from subtropical streams in China.</title>
        <authorList>
            <person name="Lu H."/>
        </authorList>
    </citation>
    <scope>NUCLEOTIDE SEQUENCE [LARGE SCALE GENOMIC DNA]</scope>
    <source>
        <strain evidence="2 3">LX15W</strain>
    </source>
</reference>
<gene>
    <name evidence="2" type="ORF">H8K55_08470</name>
</gene>
<keyword evidence="1" id="KW-0472">Membrane</keyword>
<evidence type="ECO:0000313" key="2">
    <source>
        <dbReference type="EMBL" id="MBC3873619.1"/>
    </source>
</evidence>
<feature type="transmembrane region" description="Helical" evidence="1">
    <location>
        <begin position="6"/>
        <end position="25"/>
    </location>
</feature>
<organism evidence="2 3">
    <name type="scientific">Undibacterium flavidum</name>
    <dbReference type="NCBI Taxonomy" id="2762297"/>
    <lineage>
        <taxon>Bacteria</taxon>
        <taxon>Pseudomonadati</taxon>
        <taxon>Pseudomonadota</taxon>
        <taxon>Betaproteobacteria</taxon>
        <taxon>Burkholderiales</taxon>
        <taxon>Oxalobacteraceae</taxon>
        <taxon>Undibacterium</taxon>
    </lineage>
</organism>
<comment type="caution">
    <text evidence="2">The sequence shown here is derived from an EMBL/GenBank/DDBJ whole genome shotgun (WGS) entry which is preliminary data.</text>
</comment>